<organism evidence="3 4">
    <name type="scientific">Pseudooceanicola albus</name>
    <dbReference type="NCBI Taxonomy" id="2692189"/>
    <lineage>
        <taxon>Bacteria</taxon>
        <taxon>Pseudomonadati</taxon>
        <taxon>Pseudomonadota</taxon>
        <taxon>Alphaproteobacteria</taxon>
        <taxon>Rhodobacterales</taxon>
        <taxon>Paracoccaceae</taxon>
        <taxon>Pseudooceanicola</taxon>
    </lineage>
</organism>
<comment type="caution">
    <text evidence="3">The sequence shown here is derived from an EMBL/GenBank/DDBJ whole genome shotgun (WGS) entry which is preliminary data.</text>
</comment>
<accession>A0A6L7G036</accession>
<dbReference type="InterPro" id="IPR036641">
    <property type="entry name" value="HPT_dom_sf"/>
</dbReference>
<keyword evidence="1" id="KW-0902">Two-component regulatory system</keyword>
<evidence type="ECO:0000313" key="3">
    <source>
        <dbReference type="EMBL" id="MXN16727.1"/>
    </source>
</evidence>
<proteinExistence type="predicted"/>
<dbReference type="InterPro" id="IPR008207">
    <property type="entry name" value="Sig_transdc_His_kin_Hpt_dom"/>
</dbReference>
<dbReference type="Gene3D" id="1.20.120.160">
    <property type="entry name" value="HPT domain"/>
    <property type="match status" value="1"/>
</dbReference>
<reference evidence="3 4" key="1">
    <citation type="submission" date="2019-12" db="EMBL/GenBank/DDBJ databases">
        <authorList>
            <person name="Li M."/>
        </authorList>
    </citation>
    <scope>NUCLEOTIDE SEQUENCE [LARGE SCALE GENOMIC DNA]</scope>
    <source>
        <strain evidence="3 4">GBMRC 2024</strain>
    </source>
</reference>
<dbReference type="Proteomes" id="UP000477911">
    <property type="component" value="Unassembled WGS sequence"/>
</dbReference>
<dbReference type="GO" id="GO:0000160">
    <property type="term" value="P:phosphorelay signal transduction system"/>
    <property type="evidence" value="ECO:0007669"/>
    <property type="project" value="UniProtKB-KW"/>
</dbReference>
<sequence length="107" mass="11397">MISWDQVMSLRDDVGHDDFGEVVDIFLEDVEETLAGLARGPLLEQVLHALKGSALNLGFNAFAGLCAEGERMAAQGAGDAVDLGAIRSCYAESRALFLDELPTRTAA</sequence>
<gene>
    <name evidence="3" type="ORF">GR170_02680</name>
</gene>
<dbReference type="Pfam" id="PF01627">
    <property type="entry name" value="Hpt"/>
    <property type="match status" value="1"/>
</dbReference>
<dbReference type="AlphaFoldDB" id="A0A6L7G036"/>
<dbReference type="RefSeq" id="WP_160891327.1">
    <property type="nucleotide sequence ID" value="NZ_WUMU01000002.1"/>
</dbReference>
<dbReference type="GO" id="GO:0004672">
    <property type="term" value="F:protein kinase activity"/>
    <property type="evidence" value="ECO:0007669"/>
    <property type="project" value="UniProtKB-ARBA"/>
</dbReference>
<dbReference type="EMBL" id="WUMU01000002">
    <property type="protein sequence ID" value="MXN16727.1"/>
    <property type="molecule type" value="Genomic_DNA"/>
</dbReference>
<evidence type="ECO:0000256" key="1">
    <source>
        <dbReference type="ARBA" id="ARBA00023012"/>
    </source>
</evidence>
<protein>
    <submittedName>
        <fullName evidence="3">Hpt domain-containing protein</fullName>
    </submittedName>
</protein>
<dbReference type="SUPFAM" id="SSF47226">
    <property type="entry name" value="Histidine-containing phosphotransfer domain, HPT domain"/>
    <property type="match status" value="1"/>
</dbReference>
<evidence type="ECO:0000313" key="4">
    <source>
        <dbReference type="Proteomes" id="UP000477911"/>
    </source>
</evidence>
<feature type="domain" description="HPt" evidence="2">
    <location>
        <begin position="21"/>
        <end position="94"/>
    </location>
</feature>
<keyword evidence="4" id="KW-1185">Reference proteome</keyword>
<name>A0A6L7G036_9RHOB</name>
<evidence type="ECO:0000259" key="2">
    <source>
        <dbReference type="Pfam" id="PF01627"/>
    </source>
</evidence>